<proteinExistence type="inferred from homology"/>
<dbReference type="GO" id="GO:0009044">
    <property type="term" value="F:xylan 1,4-beta-xylosidase activity"/>
    <property type="evidence" value="ECO:0007669"/>
    <property type="project" value="InterPro"/>
</dbReference>
<evidence type="ECO:0000256" key="1">
    <source>
        <dbReference type="ARBA" id="ARBA00005336"/>
    </source>
</evidence>
<evidence type="ECO:0000313" key="4">
    <source>
        <dbReference type="EMBL" id="KAK0737994.1"/>
    </source>
</evidence>
<dbReference type="GO" id="GO:0045493">
    <property type="term" value="P:xylan catabolic process"/>
    <property type="evidence" value="ECO:0007669"/>
    <property type="project" value="InterPro"/>
</dbReference>
<sequence>MQAWHHGPEEQGLAEYHMPPSRVYARDTNVGSFLCWYNAVNGVPSCGSKYLLQTVLREHWNWTSHNNYIASNYNSCECSGRSSDIKGAVNSGALTEATMNRALTRQHEGLVRAGYFDGPASQYASLGTSSVNTPVAKQLALQAVIDSIVILKNNGTLPIKAGIKVAMVGFWADDKIKLRGSYSSPPPYLITPVAATKDIGITVNVANDNTDAAVAAALPLARNSPDSYPNAVQPFGYGLHYTTFKPSYGTFSETLAIADLTDGCKE</sequence>
<dbReference type="PANTHER" id="PTHR42721:SF3">
    <property type="entry name" value="BETA-D-XYLOSIDASE 5-RELATED"/>
    <property type="match status" value="1"/>
</dbReference>
<dbReference type="GO" id="GO:0031222">
    <property type="term" value="P:arabinan catabolic process"/>
    <property type="evidence" value="ECO:0007669"/>
    <property type="project" value="TreeGrafter"/>
</dbReference>
<keyword evidence="2" id="KW-0378">Hydrolase</keyword>
<name>A0AA40BPI8_9PEZI</name>
<dbReference type="PANTHER" id="PTHR42721">
    <property type="entry name" value="SUGAR HYDROLASE-RELATED"/>
    <property type="match status" value="1"/>
</dbReference>
<dbReference type="InterPro" id="IPR044993">
    <property type="entry name" value="BXL"/>
</dbReference>
<dbReference type="Gene3D" id="3.40.50.1700">
    <property type="entry name" value="Glycoside hydrolase family 3 C-terminal domain"/>
    <property type="match status" value="1"/>
</dbReference>
<gene>
    <name evidence="4" type="ORF">B0T18DRAFT_394369</name>
</gene>
<dbReference type="InterPro" id="IPR036881">
    <property type="entry name" value="Glyco_hydro_3_C_sf"/>
</dbReference>
<reference evidence="4" key="1">
    <citation type="submission" date="2023-06" db="EMBL/GenBank/DDBJ databases">
        <title>Genome-scale phylogeny and comparative genomics of the fungal order Sordariales.</title>
        <authorList>
            <consortium name="Lawrence Berkeley National Laboratory"/>
            <person name="Hensen N."/>
            <person name="Bonometti L."/>
            <person name="Westerberg I."/>
            <person name="Brannstrom I.O."/>
            <person name="Guillou S."/>
            <person name="Cros-Aarteil S."/>
            <person name="Calhoun S."/>
            <person name="Haridas S."/>
            <person name="Kuo A."/>
            <person name="Mondo S."/>
            <person name="Pangilinan J."/>
            <person name="Riley R."/>
            <person name="LaButti K."/>
            <person name="Andreopoulos B."/>
            <person name="Lipzen A."/>
            <person name="Chen C."/>
            <person name="Yanf M."/>
            <person name="Daum C."/>
            <person name="Ng V."/>
            <person name="Clum A."/>
            <person name="Steindorff A."/>
            <person name="Ohm R."/>
            <person name="Martin F."/>
            <person name="Silar P."/>
            <person name="Natvig D."/>
            <person name="Lalanne C."/>
            <person name="Gautier V."/>
            <person name="Ament-velasquez S.L."/>
            <person name="Kruys A."/>
            <person name="Hutchinson M.I."/>
            <person name="Powell A.J."/>
            <person name="Barry K."/>
            <person name="Miller A.N."/>
            <person name="Grigoriev I.V."/>
            <person name="Debuchy R."/>
            <person name="Gladieux P."/>
            <person name="Thoren M.H."/>
            <person name="Johannesson H."/>
        </authorList>
    </citation>
    <scope>NUCLEOTIDE SEQUENCE</scope>
    <source>
        <strain evidence="4">SMH3187-1</strain>
    </source>
</reference>
<comment type="similarity">
    <text evidence="1">Belongs to the glycosyl hydrolase 3 family.</text>
</comment>
<dbReference type="Gene3D" id="3.20.20.300">
    <property type="entry name" value="Glycoside hydrolase, family 3, N-terminal domain"/>
    <property type="match status" value="1"/>
</dbReference>
<evidence type="ECO:0000256" key="3">
    <source>
        <dbReference type="ARBA" id="ARBA00023180"/>
    </source>
</evidence>
<evidence type="ECO:0008006" key="6">
    <source>
        <dbReference type="Google" id="ProtNLM"/>
    </source>
</evidence>
<evidence type="ECO:0000256" key="2">
    <source>
        <dbReference type="ARBA" id="ARBA00022801"/>
    </source>
</evidence>
<comment type="caution">
    <text evidence="4">The sequence shown here is derived from an EMBL/GenBank/DDBJ whole genome shotgun (WGS) entry which is preliminary data.</text>
</comment>
<protein>
    <recommendedName>
        <fullName evidence="6">Glycoside hydrolase family 3 C-terminal domain-containing protein</fullName>
    </recommendedName>
</protein>
<organism evidence="4 5">
    <name type="scientific">Schizothecium vesticola</name>
    <dbReference type="NCBI Taxonomy" id="314040"/>
    <lineage>
        <taxon>Eukaryota</taxon>
        <taxon>Fungi</taxon>
        <taxon>Dikarya</taxon>
        <taxon>Ascomycota</taxon>
        <taxon>Pezizomycotina</taxon>
        <taxon>Sordariomycetes</taxon>
        <taxon>Sordariomycetidae</taxon>
        <taxon>Sordariales</taxon>
        <taxon>Schizotheciaceae</taxon>
        <taxon>Schizothecium</taxon>
    </lineage>
</organism>
<accession>A0AA40BPI8</accession>
<dbReference type="SUPFAM" id="SSF51445">
    <property type="entry name" value="(Trans)glycosidases"/>
    <property type="match status" value="1"/>
</dbReference>
<dbReference type="InterPro" id="IPR036962">
    <property type="entry name" value="Glyco_hydro_3_N_sf"/>
</dbReference>
<dbReference type="SUPFAM" id="SSF52279">
    <property type="entry name" value="Beta-D-glucan exohydrolase, C-terminal domain"/>
    <property type="match status" value="1"/>
</dbReference>
<evidence type="ECO:0000313" key="5">
    <source>
        <dbReference type="Proteomes" id="UP001172155"/>
    </source>
</evidence>
<dbReference type="InterPro" id="IPR017853">
    <property type="entry name" value="GH"/>
</dbReference>
<dbReference type="EMBL" id="JAUKUD010000007">
    <property type="protein sequence ID" value="KAK0737994.1"/>
    <property type="molecule type" value="Genomic_DNA"/>
</dbReference>
<dbReference type="Proteomes" id="UP001172155">
    <property type="component" value="Unassembled WGS sequence"/>
</dbReference>
<dbReference type="GO" id="GO:0046556">
    <property type="term" value="F:alpha-L-arabinofuranosidase activity"/>
    <property type="evidence" value="ECO:0007669"/>
    <property type="project" value="TreeGrafter"/>
</dbReference>
<keyword evidence="5" id="KW-1185">Reference proteome</keyword>
<keyword evidence="3" id="KW-0325">Glycoprotein</keyword>
<dbReference type="AlphaFoldDB" id="A0AA40BPI8"/>